<dbReference type="Proteomes" id="UP001597237">
    <property type="component" value="Unassembled WGS sequence"/>
</dbReference>
<keyword evidence="10" id="KW-1185">Reference proteome</keyword>
<dbReference type="PANTHER" id="PTHR11961">
    <property type="entry name" value="CYTOCHROME C"/>
    <property type="match status" value="1"/>
</dbReference>
<protein>
    <submittedName>
        <fullName evidence="9">C-type cytochrome</fullName>
    </submittedName>
</protein>
<evidence type="ECO:0000313" key="10">
    <source>
        <dbReference type="Proteomes" id="UP001597237"/>
    </source>
</evidence>
<keyword evidence="3 6" id="KW-0479">Metal-binding</keyword>
<evidence type="ECO:0000256" key="7">
    <source>
        <dbReference type="SAM" id="SignalP"/>
    </source>
</evidence>
<proteinExistence type="predicted"/>
<dbReference type="PROSITE" id="PS51257">
    <property type="entry name" value="PROKAR_LIPOPROTEIN"/>
    <property type="match status" value="1"/>
</dbReference>
<organism evidence="9 10">
    <name type="scientific">Phenylobacterium terrae</name>
    <dbReference type="NCBI Taxonomy" id="2665495"/>
    <lineage>
        <taxon>Bacteria</taxon>
        <taxon>Pseudomonadati</taxon>
        <taxon>Pseudomonadota</taxon>
        <taxon>Alphaproteobacteria</taxon>
        <taxon>Caulobacterales</taxon>
        <taxon>Caulobacteraceae</taxon>
        <taxon>Phenylobacterium</taxon>
    </lineage>
</organism>
<dbReference type="PRINTS" id="PR00604">
    <property type="entry name" value="CYTCHRMECIAB"/>
</dbReference>
<keyword evidence="4" id="KW-0249">Electron transport</keyword>
<feature type="domain" description="Cytochrome c" evidence="8">
    <location>
        <begin position="60"/>
        <end position="160"/>
    </location>
</feature>
<keyword evidence="1" id="KW-0813">Transport</keyword>
<dbReference type="PROSITE" id="PS51007">
    <property type="entry name" value="CYTC"/>
    <property type="match status" value="1"/>
</dbReference>
<keyword evidence="5 6" id="KW-0408">Iron</keyword>
<evidence type="ECO:0000259" key="8">
    <source>
        <dbReference type="PROSITE" id="PS51007"/>
    </source>
</evidence>
<dbReference type="InterPro" id="IPR009056">
    <property type="entry name" value="Cyt_c-like_dom"/>
</dbReference>
<dbReference type="InterPro" id="IPR002327">
    <property type="entry name" value="Cyt_c_1A/1B"/>
</dbReference>
<feature type="chain" id="PRO_5046951703" evidence="7">
    <location>
        <begin position="17"/>
        <end position="165"/>
    </location>
</feature>
<keyword evidence="7" id="KW-0732">Signal</keyword>
<evidence type="ECO:0000256" key="2">
    <source>
        <dbReference type="ARBA" id="ARBA00022617"/>
    </source>
</evidence>
<evidence type="ECO:0000313" key="9">
    <source>
        <dbReference type="EMBL" id="MFD1785560.1"/>
    </source>
</evidence>
<dbReference type="RefSeq" id="WP_377281412.1">
    <property type="nucleotide sequence ID" value="NZ_JBHRSI010000003.1"/>
</dbReference>
<evidence type="ECO:0000256" key="5">
    <source>
        <dbReference type="ARBA" id="ARBA00023004"/>
    </source>
</evidence>
<dbReference type="SUPFAM" id="SSF46626">
    <property type="entry name" value="Cytochrome c"/>
    <property type="match status" value="1"/>
</dbReference>
<evidence type="ECO:0000256" key="1">
    <source>
        <dbReference type="ARBA" id="ARBA00022448"/>
    </source>
</evidence>
<evidence type="ECO:0000256" key="6">
    <source>
        <dbReference type="PROSITE-ProRule" id="PRU00433"/>
    </source>
</evidence>
<sequence length="165" mass="17234">MQLRPLLLAAACAALAACNQGGGSENASAPAPSAPAAAVPKDPEAIKAALAALPAPYNAADLENGRKKFGLCRSCHTIEPGAPNMTGPNLHGVFGRNAASVEGYNYSDVLKASNIVWGPEPLDQWLAKPQEFLPGNKMTFLGVKDPKDRTDLIAYLMVESGYTGQ</sequence>
<feature type="signal peptide" evidence="7">
    <location>
        <begin position="1"/>
        <end position="16"/>
    </location>
</feature>
<accession>A0ABW4N8D8</accession>
<name>A0ABW4N8D8_9CAUL</name>
<gene>
    <name evidence="9" type="ORF">ACFSC0_19335</name>
</gene>
<dbReference type="EMBL" id="JBHUEY010000007">
    <property type="protein sequence ID" value="MFD1785560.1"/>
    <property type="molecule type" value="Genomic_DNA"/>
</dbReference>
<dbReference type="Gene3D" id="1.10.760.10">
    <property type="entry name" value="Cytochrome c-like domain"/>
    <property type="match status" value="1"/>
</dbReference>
<comment type="caution">
    <text evidence="9">The sequence shown here is derived from an EMBL/GenBank/DDBJ whole genome shotgun (WGS) entry which is preliminary data.</text>
</comment>
<reference evidence="10" key="1">
    <citation type="journal article" date="2019" name="Int. J. Syst. Evol. Microbiol.">
        <title>The Global Catalogue of Microorganisms (GCM) 10K type strain sequencing project: providing services to taxonomists for standard genome sequencing and annotation.</title>
        <authorList>
            <consortium name="The Broad Institute Genomics Platform"/>
            <consortium name="The Broad Institute Genome Sequencing Center for Infectious Disease"/>
            <person name="Wu L."/>
            <person name="Ma J."/>
        </authorList>
    </citation>
    <scope>NUCLEOTIDE SEQUENCE [LARGE SCALE GENOMIC DNA]</scope>
    <source>
        <strain evidence="10">DFY28</strain>
    </source>
</reference>
<keyword evidence="2 6" id="KW-0349">Heme</keyword>
<dbReference type="InterPro" id="IPR036909">
    <property type="entry name" value="Cyt_c-like_dom_sf"/>
</dbReference>
<evidence type="ECO:0000256" key="4">
    <source>
        <dbReference type="ARBA" id="ARBA00022982"/>
    </source>
</evidence>
<evidence type="ECO:0000256" key="3">
    <source>
        <dbReference type="ARBA" id="ARBA00022723"/>
    </source>
</evidence>